<dbReference type="Proteomes" id="UP000193648">
    <property type="component" value="Unassembled WGS sequence"/>
</dbReference>
<dbReference type="GeneID" id="33568387"/>
<gene>
    <name evidence="2" type="ORF">BCR41DRAFT_370570</name>
</gene>
<keyword evidence="3" id="KW-1185">Reference proteome</keyword>
<feature type="region of interest" description="Disordered" evidence="1">
    <location>
        <begin position="90"/>
        <end position="178"/>
    </location>
</feature>
<protein>
    <submittedName>
        <fullName evidence="2">Uncharacterized protein</fullName>
    </submittedName>
</protein>
<feature type="compositionally biased region" description="Polar residues" evidence="1">
    <location>
        <begin position="1"/>
        <end position="12"/>
    </location>
</feature>
<evidence type="ECO:0000313" key="2">
    <source>
        <dbReference type="EMBL" id="ORZ16811.1"/>
    </source>
</evidence>
<feature type="compositionally biased region" description="Basic and acidic residues" evidence="1">
    <location>
        <begin position="136"/>
        <end position="152"/>
    </location>
</feature>
<sequence length="178" mass="19862">MSSKAISAAQNKSKSHAIQEKGVNHATLDYSLTSGGESNGSEEERGRKRGLKLRRDPILSLGPYVDPAYEQFNRHCRMLEKELGNISRSSSLEIGPSAHTISSSATDTVLGRRSRGESNDEEVEPSRRRQRISKTMQEHLEDTVEALCERTTLETAHTQGHNPSTMKNKDHDNIQEYA</sequence>
<dbReference type="AlphaFoldDB" id="A0A1Y2GNR8"/>
<evidence type="ECO:0000256" key="1">
    <source>
        <dbReference type="SAM" id="MobiDB-lite"/>
    </source>
</evidence>
<proteinExistence type="predicted"/>
<feature type="compositionally biased region" description="Polar residues" evidence="1">
    <location>
        <begin position="153"/>
        <end position="166"/>
    </location>
</feature>
<dbReference type="RefSeq" id="XP_021881746.1">
    <property type="nucleotide sequence ID" value="XM_022026544.1"/>
</dbReference>
<organism evidence="2 3">
    <name type="scientific">Lobosporangium transversale</name>
    <dbReference type="NCBI Taxonomy" id="64571"/>
    <lineage>
        <taxon>Eukaryota</taxon>
        <taxon>Fungi</taxon>
        <taxon>Fungi incertae sedis</taxon>
        <taxon>Mucoromycota</taxon>
        <taxon>Mortierellomycotina</taxon>
        <taxon>Mortierellomycetes</taxon>
        <taxon>Mortierellales</taxon>
        <taxon>Mortierellaceae</taxon>
        <taxon>Lobosporangium</taxon>
    </lineage>
</organism>
<dbReference type="InParanoid" id="A0A1Y2GNR8"/>
<feature type="compositionally biased region" description="Basic and acidic residues" evidence="1">
    <location>
        <begin position="167"/>
        <end position="178"/>
    </location>
</feature>
<comment type="caution">
    <text evidence="2">The sequence shown here is derived from an EMBL/GenBank/DDBJ whole genome shotgun (WGS) entry which is preliminary data.</text>
</comment>
<evidence type="ECO:0000313" key="3">
    <source>
        <dbReference type="Proteomes" id="UP000193648"/>
    </source>
</evidence>
<name>A0A1Y2GNR8_9FUNG</name>
<dbReference type="EMBL" id="MCFF01000017">
    <property type="protein sequence ID" value="ORZ16811.1"/>
    <property type="molecule type" value="Genomic_DNA"/>
</dbReference>
<accession>A0A1Y2GNR8</accession>
<reference evidence="2 3" key="1">
    <citation type="submission" date="2016-07" db="EMBL/GenBank/DDBJ databases">
        <title>Pervasive Adenine N6-methylation of Active Genes in Fungi.</title>
        <authorList>
            <consortium name="DOE Joint Genome Institute"/>
            <person name="Mondo S.J."/>
            <person name="Dannebaum R.O."/>
            <person name="Kuo R.C."/>
            <person name="Labutti K."/>
            <person name="Haridas S."/>
            <person name="Kuo A."/>
            <person name="Salamov A."/>
            <person name="Ahrendt S.R."/>
            <person name="Lipzen A."/>
            <person name="Sullivan W."/>
            <person name="Andreopoulos W.B."/>
            <person name="Clum A."/>
            <person name="Lindquist E."/>
            <person name="Daum C."/>
            <person name="Ramamoorthy G.K."/>
            <person name="Gryganskyi A."/>
            <person name="Culley D."/>
            <person name="Magnuson J.K."/>
            <person name="James T.Y."/>
            <person name="O'Malley M.A."/>
            <person name="Stajich J.E."/>
            <person name="Spatafora J.W."/>
            <person name="Visel A."/>
            <person name="Grigoriev I.V."/>
        </authorList>
    </citation>
    <scope>NUCLEOTIDE SEQUENCE [LARGE SCALE GENOMIC DNA]</scope>
    <source>
        <strain evidence="2 3">NRRL 3116</strain>
    </source>
</reference>
<feature type="region of interest" description="Disordered" evidence="1">
    <location>
        <begin position="1"/>
        <end position="52"/>
    </location>
</feature>